<proteinExistence type="predicted"/>
<keyword evidence="1" id="KW-0812">Transmembrane</keyword>
<organism evidence="2 3">
    <name type="scientific">Pieris brassicae</name>
    <name type="common">White butterfly</name>
    <name type="synonym">Large white butterfly</name>
    <dbReference type="NCBI Taxonomy" id="7116"/>
    <lineage>
        <taxon>Eukaryota</taxon>
        <taxon>Metazoa</taxon>
        <taxon>Ecdysozoa</taxon>
        <taxon>Arthropoda</taxon>
        <taxon>Hexapoda</taxon>
        <taxon>Insecta</taxon>
        <taxon>Pterygota</taxon>
        <taxon>Neoptera</taxon>
        <taxon>Endopterygota</taxon>
        <taxon>Lepidoptera</taxon>
        <taxon>Glossata</taxon>
        <taxon>Ditrysia</taxon>
        <taxon>Papilionoidea</taxon>
        <taxon>Pieridae</taxon>
        <taxon>Pierinae</taxon>
        <taxon>Pieris</taxon>
    </lineage>
</organism>
<evidence type="ECO:0000313" key="2">
    <source>
        <dbReference type="EMBL" id="CAH3972515.1"/>
    </source>
</evidence>
<dbReference type="EMBL" id="CALOZG010000002">
    <property type="protein sequence ID" value="CAH3972515.1"/>
    <property type="molecule type" value="Genomic_DNA"/>
</dbReference>
<dbReference type="AlphaFoldDB" id="A0A9P0T1N5"/>
<protein>
    <submittedName>
        <fullName evidence="2">Uncharacterized protein</fullName>
    </submittedName>
</protein>
<dbReference type="Proteomes" id="UP001152562">
    <property type="component" value="Unassembled WGS sequence"/>
</dbReference>
<gene>
    <name evidence="2" type="ORF">PIBRA_LOCUS1767</name>
</gene>
<accession>A0A9P0T1N5</accession>
<keyword evidence="1" id="KW-1133">Transmembrane helix</keyword>
<sequence>MGKNQSKQEEKSIVIAQNGANQATTLEEKIEKYGTFIAAVLVLLLVIGVYFLYKKINKSLKKFTMKVVSMEMPPTDKAQAMQPTVQDA</sequence>
<reference evidence="2" key="1">
    <citation type="submission" date="2022-05" db="EMBL/GenBank/DDBJ databases">
        <authorList>
            <person name="Okamura Y."/>
        </authorList>
    </citation>
    <scope>NUCLEOTIDE SEQUENCE</scope>
</reference>
<name>A0A9P0T1N5_PIEBR</name>
<comment type="caution">
    <text evidence="2">The sequence shown here is derived from an EMBL/GenBank/DDBJ whole genome shotgun (WGS) entry which is preliminary data.</text>
</comment>
<evidence type="ECO:0000313" key="3">
    <source>
        <dbReference type="Proteomes" id="UP001152562"/>
    </source>
</evidence>
<keyword evidence="1" id="KW-0472">Membrane</keyword>
<keyword evidence="3" id="KW-1185">Reference proteome</keyword>
<feature type="transmembrane region" description="Helical" evidence="1">
    <location>
        <begin position="33"/>
        <end position="53"/>
    </location>
</feature>
<evidence type="ECO:0000256" key="1">
    <source>
        <dbReference type="SAM" id="Phobius"/>
    </source>
</evidence>